<organism evidence="3 4">
    <name type="scientific">Rhodanobacter ginsengisoli</name>
    <dbReference type="NCBI Taxonomy" id="418646"/>
    <lineage>
        <taxon>Bacteria</taxon>
        <taxon>Pseudomonadati</taxon>
        <taxon>Pseudomonadota</taxon>
        <taxon>Gammaproteobacteria</taxon>
        <taxon>Lysobacterales</taxon>
        <taxon>Rhodanobacteraceae</taxon>
        <taxon>Rhodanobacter</taxon>
    </lineage>
</organism>
<sequence>MIIQPTSLAALTWAGAASGTTAQSWRIGTVLSARPLGISPQGQLVLQVGALTVETEVTSNALPAQFQVRVLNAGAQPLLEVLSSSSSPAEQTFQRALLERLPQQNGYAPLLATLGALSQRASLRQLSPDLRTALAMLEQATRTPADITSGEGLRQAILRSGLFFEAQLAQPQGTTPTALAEDDWKGALLRVLGVLGQRPSAGSNTASASAAASTASSSSGRTDTPPPLLQRGLQTQPRMPVPLMTEADDVSSLLSRLHGDVKAAVARVEVAQLEATTVPAWMIEIPLQGRDGRDVLQLHLEYLNEAPEGCPGWTLGFALDLPSLGPVQGELQLREPRLSVRLWAERAETAQQLEHQFAPLRQRLAACGLLLDQLSCQVGLPQPASRHSAVLLQATA</sequence>
<keyword evidence="4" id="KW-1185">Reference proteome</keyword>
<dbReference type="Gene3D" id="3.30.750.140">
    <property type="match status" value="1"/>
</dbReference>
<dbReference type="InterPro" id="IPR021136">
    <property type="entry name" value="Flagellar_hook_control-like_C"/>
</dbReference>
<evidence type="ECO:0000313" key="4">
    <source>
        <dbReference type="Proteomes" id="UP001596114"/>
    </source>
</evidence>
<comment type="caution">
    <text evidence="3">The sequence shown here is derived from an EMBL/GenBank/DDBJ whole genome shotgun (WGS) entry which is preliminary data.</text>
</comment>
<dbReference type="RefSeq" id="WP_377317368.1">
    <property type="nucleotide sequence ID" value="NZ_JBHSNF010000001.1"/>
</dbReference>
<keyword evidence="3" id="KW-0282">Flagellum</keyword>
<name>A0ABW0QJL9_9GAMM</name>
<dbReference type="Pfam" id="PF02120">
    <property type="entry name" value="Flg_hook"/>
    <property type="match status" value="1"/>
</dbReference>
<proteinExistence type="predicted"/>
<accession>A0ABW0QJL9</accession>
<gene>
    <name evidence="3" type="ORF">ACFPPA_03625</name>
</gene>
<evidence type="ECO:0000313" key="3">
    <source>
        <dbReference type="EMBL" id="MFC5524825.1"/>
    </source>
</evidence>
<dbReference type="Proteomes" id="UP001596114">
    <property type="component" value="Unassembled WGS sequence"/>
</dbReference>
<reference evidence="4" key="1">
    <citation type="journal article" date="2019" name="Int. J. Syst. Evol. Microbiol.">
        <title>The Global Catalogue of Microorganisms (GCM) 10K type strain sequencing project: providing services to taxonomists for standard genome sequencing and annotation.</title>
        <authorList>
            <consortium name="The Broad Institute Genomics Platform"/>
            <consortium name="The Broad Institute Genome Sequencing Center for Infectious Disease"/>
            <person name="Wu L."/>
            <person name="Ma J."/>
        </authorList>
    </citation>
    <scope>NUCLEOTIDE SEQUENCE [LARGE SCALE GENOMIC DNA]</scope>
    <source>
        <strain evidence="4">CGMCC 1.16619</strain>
    </source>
</reference>
<keyword evidence="3" id="KW-0966">Cell projection</keyword>
<dbReference type="InterPro" id="IPR038610">
    <property type="entry name" value="FliK-like_C_sf"/>
</dbReference>
<protein>
    <submittedName>
        <fullName evidence="3">Flagellar hook-length control protein FliK</fullName>
    </submittedName>
</protein>
<evidence type="ECO:0000259" key="2">
    <source>
        <dbReference type="Pfam" id="PF02120"/>
    </source>
</evidence>
<keyword evidence="3" id="KW-0969">Cilium</keyword>
<dbReference type="EMBL" id="JBHSNF010000001">
    <property type="protein sequence ID" value="MFC5524825.1"/>
    <property type="molecule type" value="Genomic_DNA"/>
</dbReference>
<feature type="compositionally biased region" description="Low complexity" evidence="1">
    <location>
        <begin position="200"/>
        <end position="220"/>
    </location>
</feature>
<evidence type="ECO:0000256" key="1">
    <source>
        <dbReference type="SAM" id="MobiDB-lite"/>
    </source>
</evidence>
<feature type="domain" description="Flagellar hook-length control protein-like C-terminal" evidence="2">
    <location>
        <begin position="312"/>
        <end position="382"/>
    </location>
</feature>
<feature type="region of interest" description="Disordered" evidence="1">
    <location>
        <begin position="199"/>
        <end position="239"/>
    </location>
</feature>